<dbReference type="EMBL" id="CP001229">
    <property type="protein sequence ID" value="ACN98294.1"/>
    <property type="molecule type" value="Genomic_DNA"/>
</dbReference>
<accession>C1DXC9</accession>
<gene>
    <name evidence="1" type="ordered locus">SULAZ_0045</name>
</gene>
<dbReference type="Proteomes" id="UP000001369">
    <property type="component" value="Chromosome"/>
</dbReference>
<proteinExistence type="predicted"/>
<protein>
    <recommendedName>
        <fullName evidence="3">Outer membrane lipoprotein carrier protein LolA</fullName>
    </recommendedName>
</protein>
<dbReference type="HOGENOM" id="CLU_1331356_0_0_0"/>
<evidence type="ECO:0000313" key="1">
    <source>
        <dbReference type="EMBL" id="ACN98294.1"/>
    </source>
</evidence>
<name>C1DXC9_SULAA</name>
<dbReference type="RefSeq" id="WP_012673619.1">
    <property type="nucleotide sequence ID" value="NC_012438.1"/>
</dbReference>
<dbReference type="STRING" id="204536.SULAZ_0045"/>
<dbReference type="AlphaFoldDB" id="C1DXC9"/>
<dbReference type="OrthoDB" id="13122at2"/>
<sequence length="207" mass="24595">MEIFVPLAIFTLILLSQVNSQEEVYRTEPLYIVNYENNQTDKSDQLKNYTVYKVYVFGLAVGDIYITKKDGKIEAKGQTYKSLRFLYNYDFLYIEEGDYKALYEKEKDKEKIYENQEIYEKKPWLPIITKFFKDNVSPQDILYMKIQINNAPVLISKQENQDQIVYIFEPQKSKTKKILVYMRKNQSVPYKIDIEAKVSISLELVKP</sequence>
<evidence type="ECO:0008006" key="3">
    <source>
        <dbReference type="Google" id="ProtNLM"/>
    </source>
</evidence>
<reference evidence="1 2" key="1">
    <citation type="journal article" date="2009" name="J. Bacteriol.">
        <title>Complete and draft genome sequences of six members of the Aquificales.</title>
        <authorList>
            <person name="Reysenbach A.L."/>
            <person name="Hamamura N."/>
            <person name="Podar M."/>
            <person name="Griffiths E."/>
            <person name="Ferreira S."/>
            <person name="Hochstein R."/>
            <person name="Heidelberg J."/>
            <person name="Johnson J."/>
            <person name="Mead D."/>
            <person name="Pohorille A."/>
            <person name="Sarmiento M."/>
            <person name="Schweighofer K."/>
            <person name="Seshadri R."/>
            <person name="Voytek M.A."/>
        </authorList>
    </citation>
    <scope>NUCLEOTIDE SEQUENCE [LARGE SCALE GENOMIC DNA]</scope>
    <source>
        <strain evidence="2">Az-Fu1 / DSM 15241 / OCM 825</strain>
    </source>
</reference>
<dbReference type="KEGG" id="saf:SULAZ_0045"/>
<evidence type="ECO:0000313" key="2">
    <source>
        <dbReference type="Proteomes" id="UP000001369"/>
    </source>
</evidence>
<keyword evidence="2" id="KW-1185">Reference proteome</keyword>
<organism evidence="1 2">
    <name type="scientific">Sulfurihydrogenibium azorense (strain DSM 15241 / OCM 825 / Az-Fu1)</name>
    <dbReference type="NCBI Taxonomy" id="204536"/>
    <lineage>
        <taxon>Bacteria</taxon>
        <taxon>Pseudomonadati</taxon>
        <taxon>Aquificota</taxon>
        <taxon>Aquificia</taxon>
        <taxon>Aquificales</taxon>
        <taxon>Hydrogenothermaceae</taxon>
        <taxon>Sulfurihydrogenibium</taxon>
    </lineage>
</organism>